<feature type="domain" description="PAS" evidence="1">
    <location>
        <begin position="138"/>
        <end position="184"/>
    </location>
</feature>
<dbReference type="InterPro" id="IPR035965">
    <property type="entry name" value="PAS-like_dom_sf"/>
</dbReference>
<dbReference type="RefSeq" id="WP_258845458.1">
    <property type="nucleotide sequence ID" value="NZ_JANUGX010000010.1"/>
</dbReference>
<dbReference type="Pfam" id="PF13426">
    <property type="entry name" value="PAS_9"/>
    <property type="match status" value="1"/>
</dbReference>
<dbReference type="PANTHER" id="PTHR44757">
    <property type="entry name" value="DIGUANYLATE CYCLASE DGCP"/>
    <property type="match status" value="1"/>
</dbReference>
<dbReference type="CDD" id="cd01949">
    <property type="entry name" value="GGDEF"/>
    <property type="match status" value="1"/>
</dbReference>
<dbReference type="CDD" id="cd00130">
    <property type="entry name" value="PAS"/>
    <property type="match status" value="2"/>
</dbReference>
<gene>
    <name evidence="5" type="ORF">NX782_10835</name>
</gene>
<evidence type="ECO:0000259" key="4">
    <source>
        <dbReference type="PROSITE" id="PS50887"/>
    </source>
</evidence>
<dbReference type="SMART" id="SM00091">
    <property type="entry name" value="PAS"/>
    <property type="match status" value="2"/>
</dbReference>
<feature type="domain" description="EAL" evidence="3">
    <location>
        <begin position="438"/>
        <end position="692"/>
    </location>
</feature>
<dbReference type="InterPro" id="IPR001633">
    <property type="entry name" value="EAL_dom"/>
</dbReference>
<dbReference type="PROSITE" id="PS50112">
    <property type="entry name" value="PAS"/>
    <property type="match status" value="2"/>
</dbReference>
<dbReference type="Gene3D" id="3.20.20.450">
    <property type="entry name" value="EAL domain"/>
    <property type="match status" value="1"/>
</dbReference>
<dbReference type="Proteomes" id="UP001205560">
    <property type="component" value="Unassembled WGS sequence"/>
</dbReference>
<dbReference type="SUPFAM" id="SSF55785">
    <property type="entry name" value="PYP-like sensor domain (PAS domain)"/>
    <property type="match status" value="2"/>
</dbReference>
<dbReference type="PANTHER" id="PTHR44757:SF2">
    <property type="entry name" value="BIOFILM ARCHITECTURE MAINTENANCE PROTEIN MBAA"/>
    <property type="match status" value="1"/>
</dbReference>
<dbReference type="InterPro" id="IPR043128">
    <property type="entry name" value="Rev_trsase/Diguanyl_cyclase"/>
</dbReference>
<dbReference type="Pfam" id="PF08447">
    <property type="entry name" value="PAS_3"/>
    <property type="match status" value="1"/>
</dbReference>
<dbReference type="SMART" id="SM00086">
    <property type="entry name" value="PAC"/>
    <property type="match status" value="2"/>
</dbReference>
<dbReference type="NCBIfam" id="TIGR00254">
    <property type="entry name" value="GGDEF"/>
    <property type="match status" value="1"/>
</dbReference>
<keyword evidence="6" id="KW-1185">Reference proteome</keyword>
<feature type="domain" description="PAC" evidence="2">
    <location>
        <begin position="211"/>
        <end position="263"/>
    </location>
</feature>
<dbReference type="InterPro" id="IPR013655">
    <property type="entry name" value="PAS_fold_3"/>
</dbReference>
<dbReference type="InterPro" id="IPR000700">
    <property type="entry name" value="PAS-assoc_C"/>
</dbReference>
<dbReference type="PROSITE" id="PS50887">
    <property type="entry name" value="GGDEF"/>
    <property type="match status" value="1"/>
</dbReference>
<feature type="domain" description="PAC" evidence="2">
    <location>
        <begin position="89"/>
        <end position="141"/>
    </location>
</feature>
<feature type="domain" description="GGDEF" evidence="4">
    <location>
        <begin position="295"/>
        <end position="429"/>
    </location>
</feature>
<name>A0ABT2A676_9BURK</name>
<evidence type="ECO:0000313" key="5">
    <source>
        <dbReference type="EMBL" id="MCS0589700.1"/>
    </source>
</evidence>
<evidence type="ECO:0000259" key="1">
    <source>
        <dbReference type="PROSITE" id="PS50112"/>
    </source>
</evidence>
<dbReference type="InterPro" id="IPR001610">
    <property type="entry name" value="PAC"/>
</dbReference>
<comment type="caution">
    <text evidence="5">The sequence shown here is derived from an EMBL/GenBank/DDBJ whole genome shotgun (WGS) entry which is preliminary data.</text>
</comment>
<dbReference type="PROSITE" id="PS50883">
    <property type="entry name" value="EAL"/>
    <property type="match status" value="1"/>
</dbReference>
<accession>A0ABT2A676</accession>
<dbReference type="SUPFAM" id="SSF141868">
    <property type="entry name" value="EAL domain-like"/>
    <property type="match status" value="1"/>
</dbReference>
<dbReference type="InterPro" id="IPR000014">
    <property type="entry name" value="PAS"/>
</dbReference>
<dbReference type="Pfam" id="PF00990">
    <property type="entry name" value="GGDEF"/>
    <property type="match status" value="1"/>
</dbReference>
<dbReference type="InterPro" id="IPR035919">
    <property type="entry name" value="EAL_sf"/>
</dbReference>
<dbReference type="InterPro" id="IPR000160">
    <property type="entry name" value="GGDEF_dom"/>
</dbReference>
<dbReference type="PROSITE" id="PS50113">
    <property type="entry name" value="PAC"/>
    <property type="match status" value="2"/>
</dbReference>
<dbReference type="SUPFAM" id="SSF55073">
    <property type="entry name" value="Nucleotide cyclase"/>
    <property type="match status" value="1"/>
</dbReference>
<dbReference type="Pfam" id="PF00563">
    <property type="entry name" value="EAL"/>
    <property type="match status" value="1"/>
</dbReference>
<evidence type="ECO:0000259" key="2">
    <source>
        <dbReference type="PROSITE" id="PS50113"/>
    </source>
</evidence>
<feature type="domain" description="PAS" evidence="1">
    <location>
        <begin position="15"/>
        <end position="85"/>
    </location>
</feature>
<evidence type="ECO:0000313" key="6">
    <source>
        <dbReference type="Proteomes" id="UP001205560"/>
    </source>
</evidence>
<proteinExistence type="predicted"/>
<protein>
    <submittedName>
        <fullName evidence="5">EAL domain-containing protein</fullName>
    </submittedName>
</protein>
<organism evidence="5 6">
    <name type="scientific">Massilia norwichensis</name>
    <dbReference type="NCBI Taxonomy" id="1442366"/>
    <lineage>
        <taxon>Bacteria</taxon>
        <taxon>Pseudomonadati</taxon>
        <taxon>Pseudomonadota</taxon>
        <taxon>Betaproteobacteria</taxon>
        <taxon>Burkholderiales</taxon>
        <taxon>Oxalobacteraceae</taxon>
        <taxon>Telluria group</taxon>
        <taxon>Massilia</taxon>
    </lineage>
</organism>
<dbReference type="InterPro" id="IPR052155">
    <property type="entry name" value="Biofilm_reg_signaling"/>
</dbReference>
<dbReference type="CDD" id="cd01948">
    <property type="entry name" value="EAL"/>
    <property type="match status" value="1"/>
</dbReference>
<dbReference type="EMBL" id="JANUGX010000010">
    <property type="protein sequence ID" value="MCS0589700.1"/>
    <property type="molecule type" value="Genomic_DNA"/>
</dbReference>
<dbReference type="NCBIfam" id="TIGR00229">
    <property type="entry name" value="sensory_box"/>
    <property type="match status" value="2"/>
</dbReference>
<dbReference type="SMART" id="SM00052">
    <property type="entry name" value="EAL"/>
    <property type="match status" value="1"/>
</dbReference>
<dbReference type="Gene3D" id="3.30.450.20">
    <property type="entry name" value="PAS domain"/>
    <property type="match status" value="2"/>
</dbReference>
<evidence type="ECO:0000259" key="3">
    <source>
        <dbReference type="PROSITE" id="PS50883"/>
    </source>
</evidence>
<sequence length="818" mass="90583">MMRPSLVSPVHGRKRMALAESVLDNLVEVVFQIDCGGNWVFLNQAWLQLTGHIPADSLGKRFIDDVHPDDRAECCALFQSLISRRAGECRHEVRYRHRDDSYRWVEAFARCALDEDGRLAGVAGTLTDVSARKAADDQLRLAASVFTNAGEGIMITSSAGLILDVNAAFETITGYTRAEVLGRSPKLLSSGRQDAAFYADMWRNLDTHDYWQGEIYNRRKSGEAYVERLTITTIRDGAGQPANYVGIFSDITIQKIQAEHLDKIAHYDPLTGLPNRRLLADRLQQAMARSRRDGTGVAVVYVDLDGFKAVNDEHGHEIGDRLLVAIGRRMQLAVRELDTVARIGGDEFVVVIGDIRPPEDCLSLIARLLECVREPAFIEDAQVCVTGSLGVSFYPQDEDINADQLMRQADQAMYRAKDLGKNRYCVFDSAGHRSALDRNSQLEEIERAIAKREFVLHYQPIIDLRTGRLNSVEALVRWMHPERGCLGPGEFLPLIEGHPLTIPLENWILGEALDQHQRWLDAGWDIAVSVNMSGTQLHQRDFVQRLRTALATRPRVDPRRLKLEVLETSALHDIAHVSRTISQCAEFGVSFSLDDFGTGYSSLRYLKQLPARRIKIDQSFVKNMLQDPDDLAILEGVIGMAAAFKRELVAEGVESMAHAKMLIQLGCFLAQGFGIARPMPGERLVEWASGWTLPSSLRGCTALDREHALLLGALVEYRAWTAAVLRQAAAPAPDRVPDAMQDSRMEQWLTAVGAATPDCPAWLRPLLALRDALHAAGAELLASGDDAATDNRSAAAKHFSGLAADFLGMLGAGLESPR</sequence>
<dbReference type="Gene3D" id="3.30.70.270">
    <property type="match status" value="1"/>
</dbReference>
<dbReference type="SMART" id="SM00267">
    <property type="entry name" value="GGDEF"/>
    <property type="match status" value="1"/>
</dbReference>
<dbReference type="InterPro" id="IPR029787">
    <property type="entry name" value="Nucleotide_cyclase"/>
</dbReference>
<reference evidence="5 6" key="1">
    <citation type="submission" date="2022-08" db="EMBL/GenBank/DDBJ databases">
        <title>Reclassification of Massilia species as members of the genera Telluria, Duganella, Pseudoduganella, Mokoshia gen. nov. and Zemynaea gen. nov. using orthogonal and non-orthogonal genome-based approaches.</title>
        <authorList>
            <person name="Bowman J.P."/>
        </authorList>
    </citation>
    <scope>NUCLEOTIDE SEQUENCE [LARGE SCALE GENOMIC DNA]</scope>
    <source>
        <strain evidence="5 6">LMG 28164</strain>
    </source>
</reference>